<feature type="compositionally biased region" description="Polar residues" evidence="1">
    <location>
        <begin position="147"/>
        <end position="162"/>
    </location>
</feature>
<dbReference type="AlphaFoldDB" id="F4RQQ0"/>
<proteinExistence type="predicted"/>
<keyword evidence="3" id="KW-1185">Reference proteome</keyword>
<feature type="compositionally biased region" description="Basic and acidic residues" evidence="1">
    <location>
        <begin position="357"/>
        <end position="372"/>
    </location>
</feature>
<dbReference type="EMBL" id="GL883114">
    <property type="protein sequence ID" value="EGG05076.1"/>
    <property type="molecule type" value="Genomic_DNA"/>
</dbReference>
<dbReference type="KEGG" id="mlr:MELLADRAFT_88138"/>
<feature type="compositionally biased region" description="Polar residues" evidence="1">
    <location>
        <begin position="237"/>
        <end position="254"/>
    </location>
</feature>
<feature type="region of interest" description="Disordered" evidence="1">
    <location>
        <begin position="302"/>
        <end position="409"/>
    </location>
</feature>
<name>F4RQQ0_MELLP</name>
<feature type="compositionally biased region" description="Polar residues" evidence="1">
    <location>
        <begin position="266"/>
        <end position="277"/>
    </location>
</feature>
<feature type="compositionally biased region" description="Polar residues" evidence="1">
    <location>
        <begin position="106"/>
        <end position="125"/>
    </location>
</feature>
<feature type="compositionally biased region" description="Polar residues" evidence="1">
    <location>
        <begin position="171"/>
        <end position="187"/>
    </location>
</feature>
<sequence>MANNRPLELNSIQPDRYPDHHYQPNHDQHQPEASTSYHFKPIVYNPEINPYPPPTSPINQQNIRQLSNEEDDRQNSKPVKLPVPDTRAWVQAQEEEQLKANWSHHPYNQLSSQPAHPVYPNTQSAAIPFPTPRIPSQASERHGIPVSQFQERMPRNSQTPQSFIDLRRDNQLSGNPSTSHVSIASSSYPPPRTDFEQLNRRPSKLTKNRPKTGGSSVASSTGKRSMSSLKRVKSFLSALQANNSRRGSRDSVTSRAAGGGGESESTQDYNGPNTPSSAAEEVALQPTKLKLRPMQAQFNRLFRKHNHPEGLRRQQRSMLIDRSRPESQQPIKGKGRSLDFGKSHDSTSARPMIIGMGKDDPELSFKQNRDPRQNNSARNLDQPAPRGFGQHRAQLNQAKGIRTKGAGFW</sequence>
<feature type="compositionally biased region" description="Basic residues" evidence="1">
    <location>
        <begin position="201"/>
        <end position="210"/>
    </location>
</feature>
<feature type="compositionally biased region" description="Polar residues" evidence="1">
    <location>
        <begin position="57"/>
        <end position="66"/>
    </location>
</feature>
<protein>
    <submittedName>
        <fullName evidence="2">Uncharacterized protein</fullName>
    </submittedName>
</protein>
<evidence type="ECO:0000313" key="3">
    <source>
        <dbReference type="Proteomes" id="UP000001072"/>
    </source>
</evidence>
<dbReference type="Proteomes" id="UP000001072">
    <property type="component" value="Unassembled WGS sequence"/>
</dbReference>
<accession>F4RQQ0</accession>
<dbReference type="VEuPathDB" id="FungiDB:MELLADRAFT_88138"/>
<dbReference type="OrthoDB" id="2517631at2759"/>
<evidence type="ECO:0000313" key="2">
    <source>
        <dbReference type="EMBL" id="EGG05076.1"/>
    </source>
</evidence>
<feature type="compositionally biased region" description="Polar residues" evidence="1">
    <location>
        <begin position="213"/>
        <end position="228"/>
    </location>
</feature>
<dbReference type="RefSeq" id="XP_007411441.1">
    <property type="nucleotide sequence ID" value="XM_007411379.1"/>
</dbReference>
<gene>
    <name evidence="2" type="ORF">MELLADRAFT_88138</name>
</gene>
<feature type="region of interest" description="Disordered" evidence="1">
    <location>
        <begin position="1"/>
        <end position="85"/>
    </location>
</feature>
<feature type="compositionally biased region" description="Basic and acidic residues" evidence="1">
    <location>
        <begin position="336"/>
        <end position="347"/>
    </location>
</feature>
<dbReference type="GeneID" id="18934779"/>
<feature type="compositionally biased region" description="Basic and acidic residues" evidence="1">
    <location>
        <begin position="16"/>
        <end position="30"/>
    </location>
</feature>
<feature type="region of interest" description="Disordered" evidence="1">
    <location>
        <begin position="106"/>
        <end position="282"/>
    </location>
</feature>
<reference evidence="3" key="1">
    <citation type="journal article" date="2011" name="Proc. Natl. Acad. Sci. U.S.A.">
        <title>Obligate biotrophy features unraveled by the genomic analysis of rust fungi.</title>
        <authorList>
            <person name="Duplessis S."/>
            <person name="Cuomo C.A."/>
            <person name="Lin Y.-C."/>
            <person name="Aerts A."/>
            <person name="Tisserant E."/>
            <person name="Veneault-Fourrey C."/>
            <person name="Joly D.L."/>
            <person name="Hacquard S."/>
            <person name="Amselem J."/>
            <person name="Cantarel B.L."/>
            <person name="Chiu R."/>
            <person name="Coutinho P.M."/>
            <person name="Feau N."/>
            <person name="Field M."/>
            <person name="Frey P."/>
            <person name="Gelhaye E."/>
            <person name="Goldberg J."/>
            <person name="Grabherr M.G."/>
            <person name="Kodira C.D."/>
            <person name="Kohler A."/>
            <person name="Kuees U."/>
            <person name="Lindquist E.A."/>
            <person name="Lucas S.M."/>
            <person name="Mago R."/>
            <person name="Mauceli E."/>
            <person name="Morin E."/>
            <person name="Murat C."/>
            <person name="Pangilinan J.L."/>
            <person name="Park R."/>
            <person name="Pearson M."/>
            <person name="Quesneville H."/>
            <person name="Rouhier N."/>
            <person name="Sakthikumar S."/>
            <person name="Salamov A.A."/>
            <person name="Schmutz J."/>
            <person name="Selles B."/>
            <person name="Shapiro H."/>
            <person name="Tanguay P."/>
            <person name="Tuskan G.A."/>
            <person name="Henrissat B."/>
            <person name="Van de Peer Y."/>
            <person name="Rouze P."/>
            <person name="Ellis J.G."/>
            <person name="Dodds P.N."/>
            <person name="Schein J.E."/>
            <person name="Zhong S."/>
            <person name="Hamelin R.C."/>
            <person name="Grigoriev I.V."/>
            <person name="Szabo L.J."/>
            <person name="Martin F."/>
        </authorList>
    </citation>
    <scope>NUCLEOTIDE SEQUENCE [LARGE SCALE GENOMIC DNA]</scope>
    <source>
        <strain evidence="3">98AG31 / pathotype 3-4-7</strain>
    </source>
</reference>
<organism evidence="3">
    <name type="scientific">Melampsora larici-populina (strain 98AG31 / pathotype 3-4-7)</name>
    <name type="common">Poplar leaf rust fungus</name>
    <dbReference type="NCBI Taxonomy" id="747676"/>
    <lineage>
        <taxon>Eukaryota</taxon>
        <taxon>Fungi</taxon>
        <taxon>Dikarya</taxon>
        <taxon>Basidiomycota</taxon>
        <taxon>Pucciniomycotina</taxon>
        <taxon>Pucciniomycetes</taxon>
        <taxon>Pucciniales</taxon>
        <taxon>Melampsoraceae</taxon>
        <taxon>Melampsora</taxon>
    </lineage>
</organism>
<evidence type="ECO:0000256" key="1">
    <source>
        <dbReference type="SAM" id="MobiDB-lite"/>
    </source>
</evidence>
<dbReference type="eggNOG" id="ENOG502T26Z">
    <property type="taxonomic scope" value="Eukaryota"/>
</dbReference>
<dbReference type="HOGENOM" id="CLU_672827_0_0_1"/>
<dbReference type="InParanoid" id="F4RQQ0"/>